<reference evidence="14 15" key="1">
    <citation type="submission" date="2008-06" db="EMBL/GenBank/DDBJ databases">
        <title>Complete sequence of Chloroherpeton thalassium ATCC 35110.</title>
        <authorList>
            <consortium name="US DOE Joint Genome Institute"/>
            <person name="Lucas S."/>
            <person name="Copeland A."/>
            <person name="Lapidus A."/>
            <person name="Glavina del Rio T."/>
            <person name="Dalin E."/>
            <person name="Tice H."/>
            <person name="Bruce D."/>
            <person name="Goodwin L."/>
            <person name="Pitluck S."/>
            <person name="Schmutz J."/>
            <person name="Larimer F."/>
            <person name="Land M."/>
            <person name="Hauser L."/>
            <person name="Kyrpides N."/>
            <person name="Mikhailova N."/>
            <person name="Liu Z."/>
            <person name="Li T."/>
            <person name="Zhao F."/>
            <person name="Overmann J."/>
            <person name="Bryant D.A."/>
            <person name="Richardson P."/>
        </authorList>
    </citation>
    <scope>NUCLEOTIDE SEQUENCE [LARGE SCALE GENOMIC DNA]</scope>
    <source>
        <strain evidence="15">ATCC 35110 / GB-78</strain>
    </source>
</reference>
<dbReference type="InterPro" id="IPR017896">
    <property type="entry name" value="4Fe4S_Fe-S-bd"/>
</dbReference>
<gene>
    <name evidence="10" type="primary">rnfB</name>
    <name evidence="14" type="ordered locus">Ctha_1760</name>
</gene>
<dbReference type="PANTHER" id="PTHR43560:SF1">
    <property type="entry name" value="ION-TRANSLOCATING OXIDOREDUCTASE COMPLEX SUBUNIT B"/>
    <property type="match status" value="1"/>
</dbReference>
<dbReference type="OrthoDB" id="9789936at2"/>
<dbReference type="InterPro" id="IPR011005">
    <property type="entry name" value="Dihydropteroate_synth-like_sf"/>
</dbReference>
<evidence type="ECO:0000256" key="11">
    <source>
        <dbReference type="SAM" id="Phobius"/>
    </source>
</evidence>
<feature type="binding site" evidence="10">
    <location>
        <position position="53"/>
    </location>
    <ligand>
        <name>[4Fe-4S] cluster</name>
        <dbReference type="ChEBI" id="CHEBI:49883"/>
        <label>1</label>
    </ligand>
</feature>
<dbReference type="GO" id="GO:0051539">
    <property type="term" value="F:4 iron, 4 sulfur cluster binding"/>
    <property type="evidence" value="ECO:0007669"/>
    <property type="project" value="UniProtKB-UniRule"/>
</dbReference>
<comment type="cofactor">
    <cofactor evidence="10">
        <name>[4Fe-4S] cluster</name>
        <dbReference type="ChEBI" id="CHEBI:49883"/>
    </cofactor>
    <text evidence="10">Binds 3 [4Fe-4S] clusters.</text>
</comment>
<dbReference type="PANTHER" id="PTHR43560">
    <property type="entry name" value="ION-TRANSLOCATING OXIDOREDUCTASE COMPLEX SUBUNIT B"/>
    <property type="match status" value="1"/>
</dbReference>
<evidence type="ECO:0000256" key="4">
    <source>
        <dbReference type="ARBA" id="ARBA00022737"/>
    </source>
</evidence>
<feature type="binding site" evidence="10">
    <location>
        <position position="171"/>
    </location>
    <ligand>
        <name>[4Fe-4S] cluster</name>
        <dbReference type="ChEBI" id="CHEBI:49883"/>
        <label>3</label>
    </ligand>
</feature>
<dbReference type="KEGG" id="cts:Ctha_1760"/>
<keyword evidence="2 10" id="KW-0004">4Fe-4S</keyword>
<dbReference type="HOGENOM" id="CLU_053470_0_0_10"/>
<evidence type="ECO:0000256" key="8">
    <source>
        <dbReference type="ARBA" id="ARBA00023014"/>
    </source>
</evidence>
<dbReference type="SUPFAM" id="SSF54862">
    <property type="entry name" value="4Fe-4S ferredoxins"/>
    <property type="match status" value="2"/>
</dbReference>
<feature type="transmembrane region" description="Helical" evidence="11">
    <location>
        <begin position="6"/>
        <end position="26"/>
    </location>
</feature>
<keyword evidence="9 10" id="KW-0472">Membrane</keyword>
<name>B3QTB8_CHLT3</name>
<evidence type="ECO:0000256" key="1">
    <source>
        <dbReference type="ARBA" id="ARBA00022448"/>
    </source>
</evidence>
<evidence type="ECO:0000256" key="3">
    <source>
        <dbReference type="ARBA" id="ARBA00022723"/>
    </source>
</evidence>
<dbReference type="PROSITE" id="PS51379">
    <property type="entry name" value="4FE4S_FER_2"/>
    <property type="match status" value="3"/>
</dbReference>
<dbReference type="PROSITE" id="PS51656">
    <property type="entry name" value="4FE4S"/>
    <property type="match status" value="1"/>
</dbReference>
<keyword evidence="4 10" id="KW-0677">Repeat</keyword>
<feature type="binding site" evidence="10">
    <location>
        <position position="181"/>
    </location>
    <ligand>
        <name>[4Fe-4S] cluster</name>
        <dbReference type="ChEBI" id="CHEBI:49883"/>
        <label>2</label>
    </ligand>
</feature>
<dbReference type="EMBL" id="CP001100">
    <property type="protein sequence ID" value="ACF14217.1"/>
    <property type="molecule type" value="Genomic_DNA"/>
</dbReference>
<evidence type="ECO:0000313" key="14">
    <source>
        <dbReference type="EMBL" id="ACF14217.1"/>
    </source>
</evidence>
<keyword evidence="6 10" id="KW-0249">Electron transport</keyword>
<proteinExistence type="inferred from homology"/>
<dbReference type="NCBIfam" id="TIGR01944">
    <property type="entry name" value="rnfB"/>
    <property type="match status" value="1"/>
</dbReference>
<keyword evidence="8 10" id="KW-0411">Iron-sulfur</keyword>
<feature type="binding site" evidence="10">
    <location>
        <position position="152"/>
    </location>
    <ligand>
        <name>[4Fe-4S] cluster</name>
        <dbReference type="ChEBI" id="CHEBI:49883"/>
        <label>3</label>
    </ligand>
</feature>
<evidence type="ECO:0000256" key="6">
    <source>
        <dbReference type="ARBA" id="ARBA00022982"/>
    </source>
</evidence>
<sequence>MFSTILIPVVSLGSVAFALGVIILFISKKFYVEEDPLVGVVNSLLPGVNCGACGYPGCNQFAEELVRTKDSSMVCPPGGQDTAEEIGTTLNIKMAEVKPVVCVSLCQGGNGVAKPTAEYVGIQDCWAAIQAFVGPKQCKYSCMGLGSCIAYCDFGAMSLENGLIKIDDERCTGCGACIPACPTGVLTLQPKRENRYFIACNSQDKGNIAKKMCEAACIACQKCVKVCEEDAIIIENNLAKIIQEKCTECGKCVEVCPVNVNCIILKHDQGGLPAYKNAASAPAKVSEEAESLRKAS</sequence>
<dbReference type="CDD" id="cd10549">
    <property type="entry name" value="MtMvhB_like"/>
    <property type="match status" value="1"/>
</dbReference>
<dbReference type="eggNOG" id="COG2768">
    <property type="taxonomic scope" value="Bacteria"/>
</dbReference>
<feature type="binding site" evidence="10">
    <location>
        <position position="58"/>
    </location>
    <ligand>
        <name>[4Fe-4S] cluster</name>
        <dbReference type="ChEBI" id="CHEBI:49883"/>
        <label>1</label>
    </ligand>
</feature>
<dbReference type="InterPro" id="IPR007202">
    <property type="entry name" value="4Fe-4S_dom"/>
</dbReference>
<dbReference type="GO" id="GO:0046872">
    <property type="term" value="F:metal ion binding"/>
    <property type="evidence" value="ECO:0007669"/>
    <property type="project" value="UniProtKB-KW"/>
</dbReference>
<feature type="binding site" evidence="10">
    <location>
        <position position="174"/>
    </location>
    <ligand>
        <name>[4Fe-4S] cluster</name>
        <dbReference type="ChEBI" id="CHEBI:49883"/>
        <label>3</label>
    </ligand>
</feature>
<evidence type="ECO:0000256" key="2">
    <source>
        <dbReference type="ARBA" id="ARBA00022485"/>
    </source>
</evidence>
<evidence type="ECO:0000256" key="9">
    <source>
        <dbReference type="ARBA" id="ARBA00023136"/>
    </source>
</evidence>
<dbReference type="Pfam" id="PF00037">
    <property type="entry name" value="Fer4"/>
    <property type="match status" value="1"/>
</dbReference>
<evidence type="ECO:0000256" key="7">
    <source>
        <dbReference type="ARBA" id="ARBA00023004"/>
    </source>
</evidence>
<dbReference type="Pfam" id="PF14697">
    <property type="entry name" value="Fer4_21"/>
    <property type="match status" value="1"/>
</dbReference>
<comment type="subcellular location">
    <subcellularLocation>
        <location evidence="10">Cell inner membrane</location>
    </subcellularLocation>
</comment>
<feature type="binding site" evidence="10">
    <location>
        <position position="75"/>
    </location>
    <ligand>
        <name>[4Fe-4S] cluster</name>
        <dbReference type="ChEBI" id="CHEBI:49883"/>
        <label>1</label>
    </ligand>
</feature>
<feature type="region of interest" description="Hydrophobic" evidence="10">
    <location>
        <begin position="1"/>
        <end position="27"/>
    </location>
</feature>
<keyword evidence="15" id="KW-1185">Reference proteome</keyword>
<comment type="caution">
    <text evidence="10">Lacks conserved residue(s) required for the propagation of feature annotation.</text>
</comment>
<feature type="binding site" evidence="10">
    <location>
        <position position="142"/>
    </location>
    <ligand>
        <name>[4Fe-4S] cluster</name>
        <dbReference type="ChEBI" id="CHEBI:49883"/>
        <label>2</label>
    </ligand>
</feature>
<comment type="function">
    <text evidence="10">Part of a membrane-bound complex that couples electron transfer with translocation of ions across the membrane.</text>
</comment>
<evidence type="ECO:0000313" key="15">
    <source>
        <dbReference type="Proteomes" id="UP000001208"/>
    </source>
</evidence>
<comment type="similarity">
    <text evidence="10">Belongs to the 4Fe4S bacterial-type ferredoxin family. RnfB subfamily.</text>
</comment>
<dbReference type="GO" id="GO:0022900">
    <property type="term" value="P:electron transport chain"/>
    <property type="evidence" value="ECO:0007669"/>
    <property type="project" value="UniProtKB-UniRule"/>
</dbReference>
<keyword evidence="11" id="KW-1133">Transmembrane helix</keyword>
<evidence type="ECO:0000256" key="10">
    <source>
        <dbReference type="HAMAP-Rule" id="MF_00463"/>
    </source>
</evidence>
<evidence type="ECO:0000259" key="12">
    <source>
        <dbReference type="PROSITE" id="PS51379"/>
    </source>
</evidence>
<dbReference type="STRING" id="517418.Ctha_1760"/>
<feature type="domain" description="4Fe-4S ferredoxin-type" evidence="12">
    <location>
        <begin position="208"/>
        <end position="236"/>
    </location>
</feature>
<feature type="domain" description="4Fe-4S" evidence="13">
    <location>
        <begin position="33"/>
        <end position="92"/>
    </location>
</feature>
<feature type="domain" description="4Fe-4S ferredoxin-type" evidence="12">
    <location>
        <begin position="162"/>
        <end position="191"/>
    </location>
</feature>
<dbReference type="GO" id="GO:0009055">
    <property type="term" value="F:electron transfer activity"/>
    <property type="evidence" value="ECO:0007669"/>
    <property type="project" value="InterPro"/>
</dbReference>
<keyword evidence="10" id="KW-0997">Cell inner membrane</keyword>
<keyword evidence="5 10" id="KW-1278">Translocase</keyword>
<dbReference type="Gene3D" id="3.20.20.20">
    <property type="entry name" value="Dihydropteroate synthase-like"/>
    <property type="match status" value="1"/>
</dbReference>
<keyword evidence="1 10" id="KW-0813">Transport</keyword>
<keyword evidence="11" id="KW-0812">Transmembrane</keyword>
<dbReference type="RefSeq" id="WP_012500301.1">
    <property type="nucleotide sequence ID" value="NC_011026.1"/>
</dbReference>
<dbReference type="GO" id="GO:0005886">
    <property type="term" value="C:plasma membrane"/>
    <property type="evidence" value="ECO:0007669"/>
    <property type="project" value="UniProtKB-SubCell"/>
</dbReference>
<accession>B3QTB8</accession>
<dbReference type="EC" id="7.-.-.-" evidence="10"/>
<evidence type="ECO:0000256" key="5">
    <source>
        <dbReference type="ARBA" id="ARBA00022967"/>
    </source>
</evidence>
<dbReference type="PROSITE" id="PS00198">
    <property type="entry name" value="4FE4S_FER_1"/>
    <property type="match status" value="2"/>
</dbReference>
<feature type="binding site" evidence="10">
    <location>
        <position position="138"/>
    </location>
    <ligand>
        <name>[4Fe-4S] cluster</name>
        <dbReference type="ChEBI" id="CHEBI:49883"/>
        <label>2</label>
    </ligand>
</feature>
<evidence type="ECO:0000259" key="13">
    <source>
        <dbReference type="PROSITE" id="PS51656"/>
    </source>
</evidence>
<feature type="binding site" evidence="10">
    <location>
        <position position="50"/>
    </location>
    <ligand>
        <name>[4Fe-4S] cluster</name>
        <dbReference type="ChEBI" id="CHEBI:49883"/>
        <label>1</label>
    </ligand>
</feature>
<feature type="binding site" evidence="10">
    <location>
        <position position="177"/>
    </location>
    <ligand>
        <name>[4Fe-4S] cluster</name>
        <dbReference type="ChEBI" id="CHEBI:49883"/>
        <label>3</label>
    </ligand>
</feature>
<organism evidence="14 15">
    <name type="scientific">Chloroherpeton thalassium (strain ATCC 35110 / GB-78)</name>
    <dbReference type="NCBI Taxonomy" id="517418"/>
    <lineage>
        <taxon>Bacteria</taxon>
        <taxon>Pseudomonadati</taxon>
        <taxon>Chlorobiota</taxon>
        <taxon>Chlorobiia</taxon>
        <taxon>Chlorobiales</taxon>
        <taxon>Chloroherpetonaceae</taxon>
        <taxon>Chloroherpeton</taxon>
    </lineage>
</organism>
<keyword evidence="10" id="KW-1003">Cell membrane</keyword>
<feature type="binding site" evidence="10">
    <location>
        <position position="148"/>
    </location>
    <ligand>
        <name>[4Fe-4S] cluster</name>
        <dbReference type="ChEBI" id="CHEBI:49883"/>
        <label>2</label>
    </ligand>
</feature>
<dbReference type="eggNOG" id="COG2878">
    <property type="taxonomic scope" value="Bacteria"/>
</dbReference>
<protein>
    <recommendedName>
        <fullName evidence="10">Ion-translocating oxidoreductase complex subunit B</fullName>
        <ecNumber evidence="10">7.-.-.-</ecNumber>
    </recommendedName>
    <alternativeName>
        <fullName evidence="10">Rnf electron transport complex subunit B</fullName>
    </alternativeName>
</protein>
<dbReference type="Gene3D" id="3.30.70.20">
    <property type="match status" value="2"/>
</dbReference>
<comment type="subunit">
    <text evidence="10">The complex is composed of six subunits: RnfA, RnfB, RnfC, RnfD, RnfE and RnfG.</text>
</comment>
<dbReference type="InterPro" id="IPR050395">
    <property type="entry name" value="4Fe4S_Ferredoxin_RnfB"/>
</dbReference>
<dbReference type="InterPro" id="IPR010207">
    <property type="entry name" value="Elect_transpt_cplx_RnfB/RsxB"/>
</dbReference>
<dbReference type="AlphaFoldDB" id="B3QTB8"/>
<keyword evidence="7 10" id="KW-0408">Iron</keyword>
<feature type="domain" description="4Fe-4S ferredoxin-type" evidence="12">
    <location>
        <begin position="237"/>
        <end position="268"/>
    </location>
</feature>
<dbReference type="HAMAP" id="MF_00463">
    <property type="entry name" value="RsxB_RnfB"/>
    <property type="match status" value="1"/>
</dbReference>
<dbReference type="NCBIfam" id="NF005506">
    <property type="entry name" value="PRK07118.1-5"/>
    <property type="match status" value="1"/>
</dbReference>
<keyword evidence="3 10" id="KW-0479">Metal-binding</keyword>
<dbReference type="InterPro" id="IPR017900">
    <property type="entry name" value="4Fe4S_Fe_S_CS"/>
</dbReference>
<dbReference type="Proteomes" id="UP000001208">
    <property type="component" value="Chromosome"/>
</dbReference>
<dbReference type="Pfam" id="PF04060">
    <property type="entry name" value="FeS"/>
    <property type="match status" value="1"/>
</dbReference>